<evidence type="ECO:0000313" key="3">
    <source>
        <dbReference type="Proteomes" id="UP000543642"/>
    </source>
</evidence>
<keyword evidence="3" id="KW-1185">Reference proteome</keyword>
<evidence type="ECO:0000259" key="1">
    <source>
        <dbReference type="Pfam" id="PF12010"/>
    </source>
</evidence>
<gene>
    <name evidence="2" type="ORF">HNP82_003217</name>
</gene>
<feature type="domain" description="DUF3502" evidence="1">
    <location>
        <begin position="60"/>
        <end position="128"/>
    </location>
</feature>
<dbReference type="EMBL" id="JACHFW010000018">
    <property type="protein sequence ID" value="MBB5266063.1"/>
    <property type="molecule type" value="Genomic_DNA"/>
</dbReference>
<accession>A0A7W8M688</accession>
<organism evidence="2 3">
    <name type="scientific">Catenibacillus scindens</name>
    <dbReference type="NCBI Taxonomy" id="673271"/>
    <lineage>
        <taxon>Bacteria</taxon>
        <taxon>Bacillati</taxon>
        <taxon>Bacillota</taxon>
        <taxon>Clostridia</taxon>
        <taxon>Lachnospirales</taxon>
        <taxon>Lachnospiraceae</taxon>
        <taxon>Catenibacillus</taxon>
    </lineage>
</organism>
<dbReference type="Proteomes" id="UP000543642">
    <property type="component" value="Unassembled WGS sequence"/>
</dbReference>
<reference evidence="2 3" key="1">
    <citation type="submission" date="2020-08" db="EMBL/GenBank/DDBJ databases">
        <title>Genomic Encyclopedia of Type Strains, Phase IV (KMG-IV): sequencing the most valuable type-strain genomes for metagenomic binning, comparative biology and taxonomic classification.</title>
        <authorList>
            <person name="Goeker M."/>
        </authorList>
    </citation>
    <scope>NUCLEOTIDE SEQUENCE [LARGE SCALE GENOMIC DNA]</scope>
    <source>
        <strain evidence="2 3">DSM 106146</strain>
    </source>
</reference>
<name>A0A7W8M688_9FIRM</name>
<dbReference type="AlphaFoldDB" id="A0A7W8M688"/>
<sequence length="131" mass="14806">MATWSTQPPSYVEGQDATSCQYHAVDFLYGDNFAIYPWVGTSPDMRERQLEAMNNSEISPYLGFALDTTTVQNEITAVSNVIAEYKFALEYGTIDPGTELPKFIERLDESGAQKIIDQAQRQLDEWLAQQN</sequence>
<proteinExistence type="predicted"/>
<comment type="caution">
    <text evidence="2">The sequence shown here is derived from an EMBL/GenBank/DDBJ whole genome shotgun (WGS) entry which is preliminary data.</text>
</comment>
<evidence type="ECO:0000313" key="2">
    <source>
        <dbReference type="EMBL" id="MBB5266063.1"/>
    </source>
</evidence>
<dbReference type="Pfam" id="PF12010">
    <property type="entry name" value="DUF3502"/>
    <property type="match status" value="1"/>
</dbReference>
<dbReference type="InterPro" id="IPR022627">
    <property type="entry name" value="DUF3502"/>
</dbReference>
<protein>
    <recommendedName>
        <fullName evidence="1">DUF3502 domain-containing protein</fullName>
    </recommendedName>
</protein>
<dbReference type="SUPFAM" id="SSF53850">
    <property type="entry name" value="Periplasmic binding protein-like II"/>
    <property type="match status" value="1"/>
</dbReference>